<protein>
    <submittedName>
        <fullName evidence="2">Stage III sporulation protein AB</fullName>
    </submittedName>
</protein>
<feature type="transmembrane region" description="Helical" evidence="1">
    <location>
        <begin position="156"/>
        <end position="172"/>
    </location>
</feature>
<gene>
    <name evidence="2" type="ORF">J2S04_001701</name>
</gene>
<dbReference type="RefSeq" id="WP_129583580.1">
    <property type="nucleotide sequence ID" value="NZ_JAURUO010000008.1"/>
</dbReference>
<comment type="caution">
    <text evidence="2">The sequence shown here is derived from an EMBL/GenBank/DDBJ whole genome shotgun (WGS) entry which is preliminary data.</text>
</comment>
<dbReference type="Pfam" id="PF09548">
    <property type="entry name" value="Spore_III_AB"/>
    <property type="match status" value="1"/>
</dbReference>
<evidence type="ECO:0000256" key="1">
    <source>
        <dbReference type="SAM" id="Phobius"/>
    </source>
</evidence>
<keyword evidence="1" id="KW-1133">Transmembrane helix</keyword>
<dbReference type="InterPro" id="IPR014198">
    <property type="entry name" value="Spore_III_AB"/>
</dbReference>
<dbReference type="EMBL" id="JAURUO010000008">
    <property type="protein sequence ID" value="MDP9728750.1"/>
    <property type="molecule type" value="Genomic_DNA"/>
</dbReference>
<sequence length="173" mass="19334">MQIGIQMIGSILTLTATSGIGFSVARSYRDRPKQIALLAQGLRLLRQEVEFAQVPLPLALSHVADLLPKPVNLLFRQMATNLEEQKNAGEAIDEAIVSFEKKLAMQKEDYEPLRTLGAVVATAHRTHLARELDTALIRLQSLEEIAETDRRKNEKVWQYLGVLVGVMIVIMMS</sequence>
<reference evidence="2 3" key="1">
    <citation type="submission" date="2023-07" db="EMBL/GenBank/DDBJ databases">
        <title>Genomic Encyclopedia of Type Strains, Phase IV (KMG-IV): sequencing the most valuable type-strain genomes for metagenomic binning, comparative biology and taxonomic classification.</title>
        <authorList>
            <person name="Goeker M."/>
        </authorList>
    </citation>
    <scope>NUCLEOTIDE SEQUENCE [LARGE SCALE GENOMIC DNA]</scope>
    <source>
        <strain evidence="2 3">DSM 25924</strain>
    </source>
</reference>
<dbReference type="PIRSF" id="PIRSF021435">
    <property type="entry name" value="SpoIIIAB"/>
    <property type="match status" value="1"/>
</dbReference>
<evidence type="ECO:0000313" key="3">
    <source>
        <dbReference type="Proteomes" id="UP001229209"/>
    </source>
</evidence>
<accession>A0ABT9LWU5</accession>
<proteinExistence type="predicted"/>
<dbReference type="Proteomes" id="UP001229209">
    <property type="component" value="Unassembled WGS sequence"/>
</dbReference>
<feature type="transmembrane region" description="Helical" evidence="1">
    <location>
        <begin position="6"/>
        <end position="25"/>
    </location>
</feature>
<keyword evidence="3" id="KW-1185">Reference proteome</keyword>
<keyword evidence="1" id="KW-0472">Membrane</keyword>
<evidence type="ECO:0000313" key="2">
    <source>
        <dbReference type="EMBL" id="MDP9728750.1"/>
    </source>
</evidence>
<name>A0ABT9LWU5_9BACL</name>
<keyword evidence="1" id="KW-0812">Transmembrane</keyword>
<organism evidence="2 3">
    <name type="scientific">Alicyclobacillus tolerans</name>
    <dbReference type="NCBI Taxonomy" id="90970"/>
    <lineage>
        <taxon>Bacteria</taxon>
        <taxon>Bacillati</taxon>
        <taxon>Bacillota</taxon>
        <taxon>Bacilli</taxon>
        <taxon>Bacillales</taxon>
        <taxon>Alicyclobacillaceae</taxon>
        <taxon>Alicyclobacillus</taxon>
    </lineage>
</organism>